<dbReference type="EMBL" id="JBBNAF010000003">
    <property type="protein sequence ID" value="KAK9160647.1"/>
    <property type="molecule type" value="Genomic_DNA"/>
</dbReference>
<keyword evidence="3" id="KW-1185">Reference proteome</keyword>
<feature type="region of interest" description="Disordered" evidence="1">
    <location>
        <begin position="50"/>
        <end position="115"/>
    </location>
</feature>
<evidence type="ECO:0000313" key="3">
    <source>
        <dbReference type="Proteomes" id="UP001420932"/>
    </source>
</evidence>
<proteinExistence type="predicted"/>
<evidence type="ECO:0000256" key="1">
    <source>
        <dbReference type="SAM" id="MobiDB-lite"/>
    </source>
</evidence>
<sequence length="115" mass="12830">MIPEKSVNRTSYDFNDEIQRVVAKFESCIDDDGRLRVIQQLRELSCPLSTAGVAPKAKVRTRGKPTLGGYGKKKKKIKKENNDLNKSKAEEDDTSTTRHPGGFEFVLTSEEVASV</sequence>
<comment type="caution">
    <text evidence="2">The sequence shown here is derived from an EMBL/GenBank/DDBJ whole genome shotgun (WGS) entry which is preliminary data.</text>
</comment>
<protein>
    <submittedName>
        <fullName evidence="2">Uncharacterized protein</fullName>
    </submittedName>
</protein>
<name>A0AAP0KXK2_9MAGN</name>
<organism evidence="2 3">
    <name type="scientific">Stephania yunnanensis</name>
    <dbReference type="NCBI Taxonomy" id="152371"/>
    <lineage>
        <taxon>Eukaryota</taxon>
        <taxon>Viridiplantae</taxon>
        <taxon>Streptophyta</taxon>
        <taxon>Embryophyta</taxon>
        <taxon>Tracheophyta</taxon>
        <taxon>Spermatophyta</taxon>
        <taxon>Magnoliopsida</taxon>
        <taxon>Ranunculales</taxon>
        <taxon>Menispermaceae</taxon>
        <taxon>Menispermoideae</taxon>
        <taxon>Cissampelideae</taxon>
        <taxon>Stephania</taxon>
    </lineage>
</organism>
<dbReference type="AlphaFoldDB" id="A0AAP0KXK2"/>
<feature type="compositionally biased region" description="Basic and acidic residues" evidence="1">
    <location>
        <begin position="79"/>
        <end position="89"/>
    </location>
</feature>
<dbReference type="Proteomes" id="UP001420932">
    <property type="component" value="Unassembled WGS sequence"/>
</dbReference>
<gene>
    <name evidence="2" type="ORF">Syun_006988</name>
</gene>
<accession>A0AAP0KXK2</accession>
<reference evidence="2 3" key="1">
    <citation type="submission" date="2024-01" db="EMBL/GenBank/DDBJ databases">
        <title>Genome assemblies of Stephania.</title>
        <authorList>
            <person name="Yang L."/>
        </authorList>
    </citation>
    <scope>NUCLEOTIDE SEQUENCE [LARGE SCALE GENOMIC DNA]</scope>
    <source>
        <strain evidence="2">YNDBR</strain>
        <tissue evidence="2">Leaf</tissue>
    </source>
</reference>
<evidence type="ECO:0000313" key="2">
    <source>
        <dbReference type="EMBL" id="KAK9160647.1"/>
    </source>
</evidence>